<gene>
    <name evidence="1" type="ORF">BFO01nite_47860</name>
</gene>
<evidence type="ECO:0000313" key="2">
    <source>
        <dbReference type="Proteomes" id="UP000319498"/>
    </source>
</evidence>
<dbReference type="EMBL" id="BJOL01000032">
    <property type="protein sequence ID" value="GED60654.1"/>
    <property type="molecule type" value="Genomic_DNA"/>
</dbReference>
<accession>A0ABQ0TBG9</accession>
<proteinExistence type="predicted"/>
<dbReference type="Proteomes" id="UP000319498">
    <property type="component" value="Unassembled WGS sequence"/>
</dbReference>
<keyword evidence="2" id="KW-1185">Reference proteome</keyword>
<sequence length="49" mass="5590">MYIEVEKGVTVFVEDLNPGPNTKTIFFVHGLPICQADDFNKKLMEFINS</sequence>
<protein>
    <recommendedName>
        <fullName evidence="3">Alpha/beta hydrolase</fullName>
    </recommendedName>
</protein>
<evidence type="ECO:0000313" key="1">
    <source>
        <dbReference type="EMBL" id="GED60654.1"/>
    </source>
</evidence>
<name>A0ABQ0TBG9_9BACL</name>
<evidence type="ECO:0008006" key="3">
    <source>
        <dbReference type="Google" id="ProtNLM"/>
    </source>
</evidence>
<organism evidence="1 2">
    <name type="scientific">Brevibacillus formosus</name>
    <dbReference type="NCBI Taxonomy" id="54913"/>
    <lineage>
        <taxon>Bacteria</taxon>
        <taxon>Bacillati</taxon>
        <taxon>Bacillota</taxon>
        <taxon>Bacilli</taxon>
        <taxon>Bacillales</taxon>
        <taxon>Paenibacillaceae</taxon>
        <taxon>Brevibacillus</taxon>
    </lineage>
</organism>
<reference evidence="1 2" key="1">
    <citation type="submission" date="2019-06" db="EMBL/GenBank/DDBJ databases">
        <title>Whole genome shotgun sequence of Brevibacillus formosus NBRC 15716.</title>
        <authorList>
            <person name="Hosoyama A."/>
            <person name="Uohara A."/>
            <person name="Ohji S."/>
            <person name="Ichikawa N."/>
        </authorList>
    </citation>
    <scope>NUCLEOTIDE SEQUENCE [LARGE SCALE GENOMIC DNA]</scope>
    <source>
        <strain evidence="1 2">NBRC 15716</strain>
    </source>
</reference>
<comment type="caution">
    <text evidence="1">The sequence shown here is derived from an EMBL/GenBank/DDBJ whole genome shotgun (WGS) entry which is preliminary data.</text>
</comment>